<dbReference type="AlphaFoldDB" id="D4YUF2"/>
<dbReference type="EMBL" id="ADNY01000045">
    <property type="protein sequence ID" value="EFG55206.1"/>
    <property type="molecule type" value="Genomic_DNA"/>
</dbReference>
<dbReference type="Proteomes" id="UP000004069">
    <property type="component" value="Unassembled WGS sequence"/>
</dbReference>
<accession>D4YUF2</accession>
<reference evidence="1 2" key="1">
    <citation type="submission" date="2010-04" db="EMBL/GenBank/DDBJ databases">
        <authorList>
            <person name="Muzny D."/>
            <person name="Qin X."/>
            <person name="Deng J."/>
            <person name="Jiang H."/>
            <person name="Liu Y."/>
            <person name="Qu J."/>
            <person name="Song X.-Z."/>
            <person name="Zhang L."/>
            <person name="Thornton R."/>
            <person name="Coyle M."/>
            <person name="Francisco L."/>
            <person name="Jackson L."/>
            <person name="Javaid M."/>
            <person name="Korchina V."/>
            <person name="Kovar C."/>
            <person name="Mata R."/>
            <person name="Mathew T."/>
            <person name="Ngo R."/>
            <person name="Nguyen L."/>
            <person name="Nguyen N."/>
            <person name="Okwuonu G."/>
            <person name="Ongeri F."/>
            <person name="Pham C."/>
            <person name="Simmons D."/>
            <person name="Wilczek-Boney K."/>
            <person name="Hale W."/>
            <person name="Jakkamsetti A."/>
            <person name="Pham P."/>
            <person name="Ruth R."/>
            <person name="San Lucas F."/>
            <person name="Warren J."/>
            <person name="Zhang J."/>
            <person name="Zhao Z."/>
            <person name="Zhou C."/>
            <person name="Zhu D."/>
            <person name="Lee S."/>
            <person name="Bess C."/>
            <person name="Blankenburg K."/>
            <person name="Forbes L."/>
            <person name="Fu Q."/>
            <person name="Gubbala S."/>
            <person name="Hirani K."/>
            <person name="Jayaseelan J.C."/>
            <person name="Lara F."/>
            <person name="Munidasa M."/>
            <person name="Palculict T."/>
            <person name="Patil S."/>
            <person name="Pu L.-L."/>
            <person name="Saada N."/>
            <person name="Tang L."/>
            <person name="Weissenberger G."/>
            <person name="Zhu Y."/>
            <person name="Hemphill L."/>
            <person name="Shang Y."/>
            <person name="Youmans B."/>
            <person name="Ayvaz T."/>
            <person name="Ross M."/>
            <person name="Santibanez J."/>
            <person name="Aqrawi P."/>
            <person name="Gross S."/>
            <person name="Joshi V."/>
            <person name="Fowler G."/>
            <person name="Nazareth L."/>
            <person name="Reid J."/>
            <person name="Worley K."/>
            <person name="Petrosino J."/>
            <person name="Highlander S."/>
            <person name="Gibbs R."/>
        </authorList>
    </citation>
    <scope>NUCLEOTIDE SEQUENCE [LARGE SCALE GENOMIC DNA]</scope>
    <source>
        <strain evidence="1 2">DSM 11664</strain>
    </source>
</reference>
<evidence type="ECO:0000313" key="1">
    <source>
        <dbReference type="EMBL" id="EFG55206.1"/>
    </source>
</evidence>
<organism evidence="1 2">
    <name type="scientific">Lactobacillus amylolyticus DSM 11664</name>
    <dbReference type="NCBI Taxonomy" id="585524"/>
    <lineage>
        <taxon>Bacteria</taxon>
        <taxon>Bacillati</taxon>
        <taxon>Bacillota</taxon>
        <taxon>Bacilli</taxon>
        <taxon>Lactobacillales</taxon>
        <taxon>Lactobacillaceae</taxon>
        <taxon>Lactobacillus</taxon>
    </lineage>
</organism>
<sequence length="41" mass="4714">MYSRDCLSNVFMALTRRELNERGEHLSLGSIVNTVVFIDQV</sequence>
<evidence type="ECO:0000313" key="2">
    <source>
        <dbReference type="Proteomes" id="UP000004069"/>
    </source>
</evidence>
<proteinExistence type="predicted"/>
<protein>
    <submittedName>
        <fullName evidence="1">Uncharacterized protein</fullName>
    </submittedName>
</protein>
<comment type="caution">
    <text evidence="1">The sequence shown here is derived from an EMBL/GenBank/DDBJ whole genome shotgun (WGS) entry which is preliminary data.</text>
</comment>
<keyword evidence="2" id="KW-1185">Reference proteome</keyword>
<gene>
    <name evidence="1" type="ORF">HMPREF0493_1163</name>
</gene>
<name>D4YUF2_9LACO</name>